<evidence type="ECO:0000313" key="2">
    <source>
        <dbReference type="EMBL" id="GAE55294.1"/>
    </source>
</evidence>
<feature type="compositionally biased region" description="Low complexity" evidence="1">
    <location>
        <begin position="321"/>
        <end position="334"/>
    </location>
</feature>
<feature type="compositionally biased region" description="Basic residues" evidence="1">
    <location>
        <begin position="225"/>
        <end position="234"/>
    </location>
</feature>
<evidence type="ECO:0000313" key="3">
    <source>
        <dbReference type="Proteomes" id="UP000019084"/>
    </source>
</evidence>
<protein>
    <submittedName>
        <fullName evidence="2">Uncharacterized protein</fullName>
    </submittedName>
</protein>
<gene>
    <name evidence="2" type="ORF">XPR_1929</name>
</gene>
<dbReference type="EMBL" id="BAVC01000154">
    <property type="protein sequence ID" value="GAE55294.1"/>
    <property type="molecule type" value="Genomic_DNA"/>
</dbReference>
<feature type="compositionally biased region" description="Basic residues" evidence="1">
    <location>
        <begin position="307"/>
        <end position="320"/>
    </location>
</feature>
<feature type="region of interest" description="Disordered" evidence="1">
    <location>
        <begin position="168"/>
        <end position="190"/>
    </location>
</feature>
<feature type="region of interest" description="Disordered" evidence="1">
    <location>
        <begin position="1"/>
        <end position="31"/>
    </location>
</feature>
<dbReference type="Proteomes" id="UP000019084">
    <property type="component" value="Unassembled WGS sequence"/>
</dbReference>
<dbReference type="AlphaFoldDB" id="W4SH57"/>
<feature type="compositionally biased region" description="Basic residues" evidence="1">
    <location>
        <begin position="72"/>
        <end position="88"/>
    </location>
</feature>
<proteinExistence type="predicted"/>
<evidence type="ECO:0000256" key="1">
    <source>
        <dbReference type="SAM" id="MobiDB-lite"/>
    </source>
</evidence>
<accession>W4SH57</accession>
<feature type="non-terminal residue" evidence="2">
    <location>
        <position position="359"/>
    </location>
</feature>
<reference evidence="2 3" key="1">
    <citation type="submission" date="2014-01" db="EMBL/GenBank/DDBJ databases">
        <title>Genome sequence and analysis of Xanthomonas arboricola pv. pruni.</title>
        <authorList>
            <person name="Fujikawa T."/>
            <person name="Nakazono-Nagaoka E."/>
        </authorList>
    </citation>
    <scope>NUCLEOTIDE SEQUENCE [LARGE SCALE GENOMIC DNA]</scope>
    <source>
        <strain evidence="3">MAFF 301420</strain>
    </source>
</reference>
<feature type="region of interest" description="Disordered" evidence="1">
    <location>
        <begin position="48"/>
        <end position="88"/>
    </location>
</feature>
<feature type="non-terminal residue" evidence="2">
    <location>
        <position position="1"/>
    </location>
</feature>
<feature type="compositionally biased region" description="Basic residues" evidence="1">
    <location>
        <begin position="273"/>
        <end position="288"/>
    </location>
</feature>
<feature type="region of interest" description="Disordered" evidence="1">
    <location>
        <begin position="206"/>
        <end position="359"/>
    </location>
</feature>
<feature type="region of interest" description="Disordered" evidence="1">
    <location>
        <begin position="117"/>
        <end position="147"/>
    </location>
</feature>
<name>W4SH57_9XANT</name>
<organism evidence="2 3">
    <name type="scientific">Xanthomonas arboricola pv. pruni MAFF 301420</name>
    <dbReference type="NCBI Taxonomy" id="1418095"/>
    <lineage>
        <taxon>Bacteria</taxon>
        <taxon>Pseudomonadati</taxon>
        <taxon>Pseudomonadota</taxon>
        <taxon>Gammaproteobacteria</taxon>
        <taxon>Lysobacterales</taxon>
        <taxon>Lysobacteraceae</taxon>
        <taxon>Xanthomonas</taxon>
    </lineage>
</organism>
<comment type="caution">
    <text evidence="2">The sequence shown here is derived from an EMBL/GenBank/DDBJ whole genome shotgun (WGS) entry which is preliminary data.</text>
</comment>
<sequence>QDGDRRRRAGHDPWRAAGGRRRGRDGVLADPQRRGAAVGRWRLRCAAAAGTGVRRPRAADARQWRPPAAAAARRRQPPGAGHRRGRRCRGAAGVEVLGADQGLRHWRLARHRRCRRAGPRRAEGRARATGAGVGHRGRSDGSGLGMGQAAADALRGHHRAVAGCNAGRSRLRADPGRGAGHPAAAGGQGDRLAGAGVCVRAAGDQADPRRRVANRPGNVVADRGRVHRQRRSHPPRAAAAVGRHQPAVGQLAGPHAAGRRRHDQRPCPGHPLQARRRRRCDRQRRQRCGRSLQGPAGHPQPLARVRPAGRLHHARPHRGPAARPGRACAGRHAAWQPDACRGRRTGPGDGHSACGGDRQ</sequence>